<feature type="compositionally biased region" description="Basic and acidic residues" evidence="1">
    <location>
        <begin position="1"/>
        <end position="16"/>
    </location>
</feature>
<evidence type="ECO:0000313" key="2">
    <source>
        <dbReference type="EMBL" id="OIW22313.1"/>
    </source>
</evidence>
<name>A0A1J7IMF6_9PEZI</name>
<feature type="compositionally biased region" description="Low complexity" evidence="1">
    <location>
        <begin position="19"/>
        <end position="34"/>
    </location>
</feature>
<proteinExistence type="predicted"/>
<dbReference type="EMBL" id="KV875122">
    <property type="protein sequence ID" value="OIW22313.1"/>
    <property type="molecule type" value="Genomic_DNA"/>
</dbReference>
<organism evidence="2 3">
    <name type="scientific">Coniochaeta ligniaria NRRL 30616</name>
    <dbReference type="NCBI Taxonomy" id="1408157"/>
    <lineage>
        <taxon>Eukaryota</taxon>
        <taxon>Fungi</taxon>
        <taxon>Dikarya</taxon>
        <taxon>Ascomycota</taxon>
        <taxon>Pezizomycotina</taxon>
        <taxon>Sordariomycetes</taxon>
        <taxon>Sordariomycetidae</taxon>
        <taxon>Coniochaetales</taxon>
        <taxon>Coniochaetaceae</taxon>
        <taxon>Coniochaeta</taxon>
    </lineage>
</organism>
<feature type="compositionally biased region" description="Polar residues" evidence="1">
    <location>
        <begin position="40"/>
        <end position="53"/>
    </location>
</feature>
<feature type="region of interest" description="Disordered" evidence="1">
    <location>
        <begin position="1"/>
        <end position="56"/>
    </location>
</feature>
<sequence>MTTAIENDRRRSDREIVITTPSPSPTQSTSPTQSIAPKCSITTILPPSRQPRTATPKRLRLNDNLPLSQDTPEKVGSTHPICRDDSLPYDADVFSGDHDPSPTVYPFLCGCRTNPTFSPSWTTSILSWQGLETTSRKTPKLEEDISALVDSFKYGAKTRGQAPRAQSQKARTATRAEEPAAAVDAGAAAAAHDDGAATAGAAAAAYDDGAATANVAAAAHDDGAATAGATPATAAVLPLQVCCRDRLWWSGGRLVGEVVSPTIITTNKRPDAPPQAVEFTYNLMALYFGETVCTNAQALVKVWSVLTRGCLISDIWKRPLAQRRPPTVDHAMAETTCHVDPIRGMIEIIKTQPNAYTSKINTDAQLRPQLIYPPNPIRESDHLVFHLGSSITKLAHLPTASMELPRWRSFIWRFTCNQ</sequence>
<dbReference type="InParanoid" id="A0A1J7IMF6"/>
<evidence type="ECO:0000256" key="1">
    <source>
        <dbReference type="SAM" id="MobiDB-lite"/>
    </source>
</evidence>
<dbReference type="Proteomes" id="UP000182658">
    <property type="component" value="Unassembled WGS sequence"/>
</dbReference>
<keyword evidence="3" id="KW-1185">Reference proteome</keyword>
<evidence type="ECO:0000313" key="3">
    <source>
        <dbReference type="Proteomes" id="UP000182658"/>
    </source>
</evidence>
<feature type="region of interest" description="Disordered" evidence="1">
    <location>
        <begin position="157"/>
        <end position="177"/>
    </location>
</feature>
<reference evidence="2 3" key="1">
    <citation type="submission" date="2016-10" db="EMBL/GenBank/DDBJ databases">
        <title>Draft genome sequence of Coniochaeta ligniaria NRRL30616, a lignocellulolytic fungus for bioabatement of inhibitors in plant biomass hydrolysates.</title>
        <authorList>
            <consortium name="DOE Joint Genome Institute"/>
            <person name="Jimenez D.J."/>
            <person name="Hector R.E."/>
            <person name="Riley R."/>
            <person name="Sun H."/>
            <person name="Grigoriev I.V."/>
            <person name="Van Elsas J.D."/>
            <person name="Nichols N.N."/>
        </authorList>
    </citation>
    <scope>NUCLEOTIDE SEQUENCE [LARGE SCALE GENOMIC DNA]</scope>
    <source>
        <strain evidence="2 3">NRRL 30616</strain>
    </source>
</reference>
<protein>
    <submittedName>
        <fullName evidence="2">Uncharacterized protein</fullName>
    </submittedName>
</protein>
<dbReference type="AlphaFoldDB" id="A0A1J7IMF6"/>
<gene>
    <name evidence="2" type="ORF">CONLIGDRAFT_687671</name>
</gene>
<accession>A0A1J7IMF6</accession>